<accession>A0A0B7FMB1</accession>
<dbReference type="STRING" id="1108050.A0A0B7FMB1"/>
<protein>
    <submittedName>
        <fullName evidence="2">Target of rapamycin complex 2 subunit bit61</fullName>
    </submittedName>
</protein>
<evidence type="ECO:0000256" key="1">
    <source>
        <dbReference type="SAM" id="MobiDB-lite"/>
    </source>
</evidence>
<feature type="compositionally biased region" description="Basic and acidic residues" evidence="1">
    <location>
        <begin position="502"/>
        <end position="517"/>
    </location>
</feature>
<evidence type="ECO:0000313" key="3">
    <source>
        <dbReference type="Proteomes" id="UP000059188"/>
    </source>
</evidence>
<feature type="region of interest" description="Disordered" evidence="1">
    <location>
        <begin position="484"/>
        <end position="548"/>
    </location>
</feature>
<dbReference type="InterPro" id="IPR013745">
    <property type="entry name" value="Bit61/PRR5"/>
</dbReference>
<dbReference type="Proteomes" id="UP000059188">
    <property type="component" value="Unassembled WGS sequence"/>
</dbReference>
<evidence type="ECO:0000313" key="2">
    <source>
        <dbReference type="EMBL" id="CEL58830.1"/>
    </source>
</evidence>
<dbReference type="Pfam" id="PF08539">
    <property type="entry name" value="HbrB"/>
    <property type="match status" value="1"/>
</dbReference>
<feature type="region of interest" description="Disordered" evidence="1">
    <location>
        <begin position="115"/>
        <end position="144"/>
    </location>
</feature>
<dbReference type="GO" id="GO:0038203">
    <property type="term" value="P:TORC2 signaling"/>
    <property type="evidence" value="ECO:0007669"/>
    <property type="project" value="TreeGrafter"/>
</dbReference>
<name>A0A0B7FMB1_THACB</name>
<proteinExistence type="predicted"/>
<organism evidence="2 3">
    <name type="scientific">Thanatephorus cucumeris (strain AG1-IB / isolate 7/3/14)</name>
    <name type="common">Lettuce bottom rot fungus</name>
    <name type="synonym">Rhizoctonia solani</name>
    <dbReference type="NCBI Taxonomy" id="1108050"/>
    <lineage>
        <taxon>Eukaryota</taxon>
        <taxon>Fungi</taxon>
        <taxon>Dikarya</taxon>
        <taxon>Basidiomycota</taxon>
        <taxon>Agaricomycotina</taxon>
        <taxon>Agaricomycetes</taxon>
        <taxon>Cantharellales</taxon>
        <taxon>Ceratobasidiaceae</taxon>
        <taxon>Rhizoctonia</taxon>
        <taxon>Rhizoctonia solani AG-1</taxon>
    </lineage>
</organism>
<dbReference type="EMBL" id="LN679134">
    <property type="protein sequence ID" value="CEL58830.1"/>
    <property type="molecule type" value="Genomic_DNA"/>
</dbReference>
<gene>
    <name evidence="2" type="ORF">RSOLAG1IB_08859</name>
</gene>
<dbReference type="AlphaFoldDB" id="A0A0B7FMB1"/>
<reference evidence="2 3" key="1">
    <citation type="submission" date="2014-11" db="EMBL/GenBank/DDBJ databases">
        <authorList>
            <person name="Wibberg Daniel"/>
        </authorList>
    </citation>
    <scope>NUCLEOTIDE SEQUENCE [LARGE SCALE GENOMIC DNA]</scope>
    <source>
        <strain evidence="2">Rhizoctonia solani AG1-IB 7/3/14</strain>
    </source>
</reference>
<feature type="region of interest" description="Disordered" evidence="1">
    <location>
        <begin position="1"/>
        <end position="103"/>
    </location>
</feature>
<dbReference type="PANTHER" id="PTHR32428">
    <property type="entry name" value="TARGET OF RAPAMYCIN COMPLEX 2 SUBUNIT BIT61-RELATED"/>
    <property type="match status" value="1"/>
</dbReference>
<sequence>MLKSRRDVPPISNPRAASPLPPRRSHESHPESPLPFFDSERRRSNSDGTAPTPRPAPRPLAVHVPSPVQEKSTGAGGSISSSSDQRIRPTPPPQRSGTSSAGNSSLLVAHSLGISRSQGGTPRDPASSSMSSSPMNAARASPVKARGAYDPKLLVREMERLGAVSSANTSTLSLPLTSQPLPSIAGGGSILNSTTSDTAPYQELHVHVLPLFNSENLKLPIEELNTLVKQHIQAVISRAPSRALTALEQDVKDLVNMGMITLNAKLQGLEEETLLTRVVQIWGFFWDQVLPYLEGVFLPLQTEKLLQNLARNPKTARPGSPGSPAHDLPSVVPLVGCTTIDVRNVVLQSFRDSIIYPIWQKLYDQLVAMGKDAEASASLGDRSARLQQMLLVLSSASSRSILLSQSSQSSPMNPGEEGVTHLLRAILRVRALGNSGGAQPHQRFPPPPALGFGGPSAGTGAAGMLFGATPRDRRGRIVHKEPTQRDGIVFPDDADTDMFAPSRDEVETKDRQKERQFLDSLKSPVPQNEVNSGSPENKKPAPRVLEQVDPRGLGFATAMRAVI</sequence>
<feature type="compositionally biased region" description="Polar residues" evidence="1">
    <location>
        <begin position="525"/>
        <end position="535"/>
    </location>
</feature>
<dbReference type="PANTHER" id="PTHR32428:SF2">
    <property type="entry name" value="TARGET OF RAPAMYCIN COMPLEX 2 SUBUNIT BIT61-RELATED"/>
    <property type="match status" value="1"/>
</dbReference>
<dbReference type="OrthoDB" id="2290221at2759"/>
<keyword evidence="3" id="KW-1185">Reference proteome</keyword>
<feature type="compositionally biased region" description="Low complexity" evidence="1">
    <location>
        <begin position="122"/>
        <end position="142"/>
    </location>
</feature>
<dbReference type="GO" id="GO:0031932">
    <property type="term" value="C:TORC2 complex"/>
    <property type="evidence" value="ECO:0007669"/>
    <property type="project" value="TreeGrafter"/>
</dbReference>